<dbReference type="AlphaFoldDB" id="A0A5A5TF32"/>
<feature type="domain" description="SWIM-type" evidence="2">
    <location>
        <begin position="78"/>
        <end position="115"/>
    </location>
</feature>
<dbReference type="GO" id="GO:0008270">
    <property type="term" value="F:zinc ion binding"/>
    <property type="evidence" value="ECO:0007669"/>
    <property type="project" value="UniProtKB-KW"/>
</dbReference>
<dbReference type="InterPro" id="IPR032830">
    <property type="entry name" value="XPB/Ssl2_N"/>
</dbReference>
<keyword evidence="1" id="KW-0862">Zinc</keyword>
<dbReference type="InterPro" id="IPR007527">
    <property type="entry name" value="Znf_SWIM"/>
</dbReference>
<proteinExistence type="predicted"/>
<keyword evidence="4" id="KW-1185">Reference proteome</keyword>
<reference evidence="3 4" key="1">
    <citation type="submission" date="2019-01" db="EMBL/GenBank/DDBJ databases">
        <title>Draft genome sequence of Dictyobacter sp. Uno17.</title>
        <authorList>
            <person name="Wang C.M."/>
            <person name="Zheng Y."/>
            <person name="Sakai Y."/>
            <person name="Abe K."/>
            <person name="Yokota A."/>
            <person name="Yabe S."/>
        </authorList>
    </citation>
    <scope>NUCLEOTIDE SEQUENCE [LARGE SCALE GENOMIC DNA]</scope>
    <source>
        <strain evidence="3 4">Uno17</strain>
    </source>
</reference>
<evidence type="ECO:0000313" key="4">
    <source>
        <dbReference type="Proteomes" id="UP000322530"/>
    </source>
</evidence>
<protein>
    <recommendedName>
        <fullName evidence="2">SWIM-type domain-containing protein</fullName>
    </recommendedName>
</protein>
<dbReference type="Proteomes" id="UP000322530">
    <property type="component" value="Unassembled WGS sequence"/>
</dbReference>
<name>A0A5A5TF32_9CHLR</name>
<dbReference type="Pfam" id="PF13625">
    <property type="entry name" value="Helicase_C_3"/>
    <property type="match status" value="1"/>
</dbReference>
<dbReference type="EMBL" id="BIXY01000062">
    <property type="protein sequence ID" value="GCF10181.1"/>
    <property type="molecule type" value="Genomic_DNA"/>
</dbReference>
<sequence length="803" mass="88857">MSLMENVIPGVLKRLRAADIIRMAGLIAASLGQEYNRIAILKDTQRRGARLRGSVELSSITDTLTSAFDGNSSVIRSYTVEVELIGNTSWRSACSCDGKGPLLCSHAAALLYRWLAQPALFDVLGETDEPLAIPPRKAASSSSQLFPVHAGTRAEDTLSENNAVVDYSPDLVAILSQLSLGELRGMAREYELLTNGASKQQLAELIVEALKQPDVVRHVASTLEKAQRQLLSALLLAGGGISDDDLQGIFERFSLGQPAQLQLALLALQHKALLFRVNHAISADVGLNAARSSGNGNLLASGWFVPAEVRSALRVLIPATPFDIAHADEQHGELQTQLAQPYHILADLLLVARVLHGMQLAETDPWFPQRAADTASLPSSVGRTENSFLILRSVDMPSSLLLETLQTKLPFSTRFLSFAVRVLCLAGIVQKPERDQPCFRTLPDAAQLLLGSTPSAVLRDLFTLWRQHVTTAELFEFLDHGLQLRSRMTPLNVPVLSMNELAGENTEARQVIINLLTQAPLQKWMLFAAFARFVSRLNPLFLQRRQKLLQPPHWWLEVETGKPLKPLKLGDWQQAELHYLAYLLMGPLHWWGLCDIVLSEQGSLLAFRMTDLAAWLFQTDATAAAELEAEIPASTEEIVQQIQVLENDTLLIPCSAHYWPVIALLESFAEVGGVEQGCLCYRFTPLALSTALSRGQRPDALLAWLRKLAEQQPQDSERSEQLVLRLEQWLAGYGRVRIYSDVTLLETIDTTAMRELTAISPLDTQVVRSLHPTLVVLRKSAIERLVDDLKRRGQSPLIHDEEV</sequence>
<evidence type="ECO:0000259" key="2">
    <source>
        <dbReference type="PROSITE" id="PS50966"/>
    </source>
</evidence>
<keyword evidence="1" id="KW-0479">Metal-binding</keyword>
<comment type="caution">
    <text evidence="3">The sequence shown here is derived from an EMBL/GenBank/DDBJ whole genome shotgun (WGS) entry which is preliminary data.</text>
</comment>
<gene>
    <name evidence="3" type="ORF">KDI_37450</name>
</gene>
<dbReference type="PROSITE" id="PS50966">
    <property type="entry name" value="ZF_SWIM"/>
    <property type="match status" value="1"/>
</dbReference>
<keyword evidence="1" id="KW-0863">Zinc-finger</keyword>
<evidence type="ECO:0000313" key="3">
    <source>
        <dbReference type="EMBL" id="GCF10181.1"/>
    </source>
</evidence>
<accession>A0A5A5TF32</accession>
<organism evidence="3 4">
    <name type="scientific">Dictyobacter arantiisoli</name>
    <dbReference type="NCBI Taxonomy" id="2014874"/>
    <lineage>
        <taxon>Bacteria</taxon>
        <taxon>Bacillati</taxon>
        <taxon>Chloroflexota</taxon>
        <taxon>Ktedonobacteria</taxon>
        <taxon>Ktedonobacterales</taxon>
        <taxon>Dictyobacteraceae</taxon>
        <taxon>Dictyobacter</taxon>
    </lineage>
</organism>
<evidence type="ECO:0000256" key="1">
    <source>
        <dbReference type="PROSITE-ProRule" id="PRU00325"/>
    </source>
</evidence>